<dbReference type="HOGENOM" id="CLU_638191_0_0_1"/>
<evidence type="ECO:0000256" key="1">
    <source>
        <dbReference type="SAM" id="MobiDB-lite"/>
    </source>
</evidence>
<feature type="region of interest" description="Disordered" evidence="1">
    <location>
        <begin position="138"/>
        <end position="167"/>
    </location>
</feature>
<dbReference type="EMBL" id="JH817133">
    <property type="protein sequence ID" value="EKC35889.1"/>
    <property type="molecule type" value="Genomic_DNA"/>
</dbReference>
<proteinExistence type="predicted"/>
<protein>
    <submittedName>
        <fullName evidence="2">Uncharacterized protein</fullName>
    </submittedName>
</protein>
<gene>
    <name evidence="2" type="ORF">CGI_10016030</name>
</gene>
<evidence type="ECO:0000313" key="2">
    <source>
        <dbReference type="EMBL" id="EKC35889.1"/>
    </source>
</evidence>
<organism evidence="2">
    <name type="scientific">Magallana gigas</name>
    <name type="common">Pacific oyster</name>
    <name type="synonym">Crassostrea gigas</name>
    <dbReference type="NCBI Taxonomy" id="29159"/>
    <lineage>
        <taxon>Eukaryota</taxon>
        <taxon>Metazoa</taxon>
        <taxon>Spiralia</taxon>
        <taxon>Lophotrochozoa</taxon>
        <taxon>Mollusca</taxon>
        <taxon>Bivalvia</taxon>
        <taxon>Autobranchia</taxon>
        <taxon>Pteriomorphia</taxon>
        <taxon>Ostreida</taxon>
        <taxon>Ostreoidea</taxon>
        <taxon>Ostreidae</taxon>
        <taxon>Magallana</taxon>
    </lineage>
</organism>
<reference evidence="2" key="1">
    <citation type="journal article" date="2012" name="Nature">
        <title>The oyster genome reveals stress adaptation and complexity of shell formation.</title>
        <authorList>
            <person name="Zhang G."/>
            <person name="Fang X."/>
            <person name="Guo X."/>
            <person name="Li L."/>
            <person name="Luo R."/>
            <person name="Xu F."/>
            <person name="Yang P."/>
            <person name="Zhang L."/>
            <person name="Wang X."/>
            <person name="Qi H."/>
            <person name="Xiong Z."/>
            <person name="Que H."/>
            <person name="Xie Y."/>
            <person name="Holland P.W."/>
            <person name="Paps J."/>
            <person name="Zhu Y."/>
            <person name="Wu F."/>
            <person name="Chen Y."/>
            <person name="Wang J."/>
            <person name="Peng C."/>
            <person name="Meng J."/>
            <person name="Yang L."/>
            <person name="Liu J."/>
            <person name="Wen B."/>
            <person name="Zhang N."/>
            <person name="Huang Z."/>
            <person name="Zhu Q."/>
            <person name="Feng Y."/>
            <person name="Mount A."/>
            <person name="Hedgecock D."/>
            <person name="Xu Z."/>
            <person name="Liu Y."/>
            <person name="Domazet-Loso T."/>
            <person name="Du Y."/>
            <person name="Sun X."/>
            <person name="Zhang S."/>
            <person name="Liu B."/>
            <person name="Cheng P."/>
            <person name="Jiang X."/>
            <person name="Li J."/>
            <person name="Fan D."/>
            <person name="Wang W."/>
            <person name="Fu W."/>
            <person name="Wang T."/>
            <person name="Wang B."/>
            <person name="Zhang J."/>
            <person name="Peng Z."/>
            <person name="Li Y."/>
            <person name="Li N."/>
            <person name="Wang J."/>
            <person name="Chen M."/>
            <person name="He Y."/>
            <person name="Tan F."/>
            <person name="Song X."/>
            <person name="Zheng Q."/>
            <person name="Huang R."/>
            <person name="Yang H."/>
            <person name="Du X."/>
            <person name="Chen L."/>
            <person name="Yang M."/>
            <person name="Gaffney P.M."/>
            <person name="Wang S."/>
            <person name="Luo L."/>
            <person name="She Z."/>
            <person name="Ming Y."/>
            <person name="Huang W."/>
            <person name="Zhang S."/>
            <person name="Huang B."/>
            <person name="Zhang Y."/>
            <person name="Qu T."/>
            <person name="Ni P."/>
            <person name="Miao G."/>
            <person name="Wang J."/>
            <person name="Wang Q."/>
            <person name="Steinberg C.E."/>
            <person name="Wang H."/>
            <person name="Li N."/>
            <person name="Qian L."/>
            <person name="Zhang G."/>
            <person name="Li Y."/>
            <person name="Yang H."/>
            <person name="Liu X."/>
            <person name="Wang J."/>
            <person name="Yin Y."/>
            <person name="Wang J."/>
        </authorList>
    </citation>
    <scope>NUCLEOTIDE SEQUENCE [LARGE SCALE GENOMIC DNA]</scope>
    <source>
        <strain evidence="2">05x7-T-G4-1.051#20</strain>
    </source>
</reference>
<accession>K1QXJ7</accession>
<sequence length="430" mass="49297">MVVYGGPGVLSTNEEYAHKKNLAEDVRLGETIESLSIDERSVSENFKKDIKELRRSLKDIKKSSGRSPEGIRTLSSRACSGATHCSSVSYQIPNLISSRINSSKSDFVRRDAAFSEIDKILRGEAGYLGTGECVIKPRAHTGDGGPMKPMRKLSENDPRKTKSEGNSGANLERMLSLCDDDSVFVDSNSFIIEEKDNDIDAMTKYFQKIYNPWNIRNRDGRVYDALQLPNIKDCHRPVCRPTCNTCALRKKKGPCFLIPGLVHVEEDEKEEDTEEELVSKPKKRRKKKFVDDKMHDAMDFNENELKLKSKKGISASRLQELAVPKEGFRRELRFSKAFLKRSLDKMTEMNERHQMSVYEKDNQMRIQSKVSTFLAFLNQQNQDRQPKKMVDLPLRDDLIRREETNLGINLPIIDEVQSKTKKPRRKVVFK</sequence>
<feature type="compositionally biased region" description="Basic and acidic residues" evidence="1">
    <location>
        <begin position="152"/>
        <end position="163"/>
    </location>
</feature>
<dbReference type="InParanoid" id="K1QXJ7"/>
<dbReference type="AlphaFoldDB" id="K1QXJ7"/>
<name>K1QXJ7_MAGGI</name>